<gene>
    <name evidence="3" type="ORF">SI859A1_03710</name>
</gene>
<dbReference type="PROSITE" id="PS51192">
    <property type="entry name" value="HELICASE_ATP_BIND_1"/>
    <property type="match status" value="1"/>
</dbReference>
<feature type="region of interest" description="Disordered" evidence="1">
    <location>
        <begin position="155"/>
        <end position="281"/>
    </location>
</feature>
<dbReference type="Proteomes" id="UP000000321">
    <property type="component" value="Unassembled WGS sequence"/>
</dbReference>
<evidence type="ECO:0000256" key="1">
    <source>
        <dbReference type="SAM" id="MobiDB-lite"/>
    </source>
</evidence>
<dbReference type="HOGENOM" id="CLU_992119_0_0_5"/>
<dbReference type="GO" id="GO:0016887">
    <property type="term" value="F:ATP hydrolysis activity"/>
    <property type="evidence" value="ECO:0007669"/>
    <property type="project" value="TreeGrafter"/>
</dbReference>
<dbReference type="PANTHER" id="PTHR47962">
    <property type="entry name" value="ATP-DEPENDENT HELICASE LHR-RELATED-RELATED"/>
    <property type="match status" value="1"/>
</dbReference>
<organism evidence="3 4">
    <name type="scientific">Aurantimonas manganoxydans (strain ATCC BAA-1229 / DSM 21871 / SI85-9A1)</name>
    <dbReference type="NCBI Taxonomy" id="287752"/>
    <lineage>
        <taxon>Bacteria</taxon>
        <taxon>Pseudomonadati</taxon>
        <taxon>Pseudomonadota</taxon>
        <taxon>Alphaproteobacteria</taxon>
        <taxon>Hyphomicrobiales</taxon>
        <taxon>Aurantimonadaceae</taxon>
        <taxon>Aurantimonas</taxon>
    </lineage>
</organism>
<name>Q1YDD9_AURMS</name>
<dbReference type="SMART" id="SM00487">
    <property type="entry name" value="DEXDc"/>
    <property type="match status" value="1"/>
</dbReference>
<dbReference type="EMBL" id="AAPJ01000026">
    <property type="protein sequence ID" value="EAS48270.1"/>
    <property type="molecule type" value="Genomic_DNA"/>
</dbReference>
<feature type="compositionally biased region" description="Basic and acidic residues" evidence="1">
    <location>
        <begin position="213"/>
        <end position="229"/>
    </location>
</feature>
<dbReference type="AlphaFoldDB" id="Q1YDD9"/>
<keyword evidence="3" id="KW-0547">Nucleotide-binding</keyword>
<dbReference type="Pfam" id="PF00270">
    <property type="entry name" value="DEAD"/>
    <property type="match status" value="1"/>
</dbReference>
<keyword evidence="3" id="KW-0067">ATP-binding</keyword>
<feature type="non-terminal residue" evidence="3">
    <location>
        <position position="281"/>
    </location>
</feature>
<reference evidence="3 4" key="1">
    <citation type="journal article" date="2008" name="Appl. Environ. Microbiol.">
        <title>Genomic insights into Mn(II) oxidation by the marine alphaproteobacterium Aurantimonas sp. strain SI85-9A1.</title>
        <authorList>
            <person name="Dick G.J."/>
            <person name="Podell S."/>
            <person name="Johnson H.A."/>
            <person name="Rivera-Espinoza Y."/>
            <person name="Bernier-Latmani R."/>
            <person name="McCarthy J.K."/>
            <person name="Torpey J.W."/>
            <person name="Clement B.G."/>
            <person name="Gaasterland T."/>
            <person name="Tebo B.M."/>
        </authorList>
    </citation>
    <scope>NUCLEOTIDE SEQUENCE [LARGE SCALE GENOMIC DNA]</scope>
    <source>
        <strain evidence="3 4">SI85-9A1</strain>
    </source>
</reference>
<keyword evidence="3" id="KW-0378">Hydrolase</keyword>
<dbReference type="PANTHER" id="PTHR47962:SF3">
    <property type="entry name" value="LARGE ATP-DEPENDENT HELICASE-RELATED PROTEIN"/>
    <property type="match status" value="1"/>
</dbReference>
<dbReference type="GO" id="GO:0005524">
    <property type="term" value="F:ATP binding"/>
    <property type="evidence" value="ECO:0007669"/>
    <property type="project" value="InterPro"/>
</dbReference>
<comment type="caution">
    <text evidence="3">The sequence shown here is derived from an EMBL/GenBank/DDBJ whole genome shotgun (WGS) entry which is preliminary data.</text>
</comment>
<dbReference type="InterPro" id="IPR052511">
    <property type="entry name" value="ATP-dep_Helicase"/>
</dbReference>
<feature type="compositionally biased region" description="Basic and acidic residues" evidence="1">
    <location>
        <begin position="155"/>
        <end position="175"/>
    </location>
</feature>
<dbReference type="InterPro" id="IPR014001">
    <property type="entry name" value="Helicase_ATP-bd"/>
</dbReference>
<dbReference type="Gene3D" id="3.40.50.300">
    <property type="entry name" value="P-loop containing nucleotide triphosphate hydrolases"/>
    <property type="match status" value="1"/>
</dbReference>
<keyword evidence="3" id="KW-0347">Helicase</keyword>
<evidence type="ECO:0000313" key="3">
    <source>
        <dbReference type="EMBL" id="EAS48270.1"/>
    </source>
</evidence>
<dbReference type="GO" id="GO:0004386">
    <property type="term" value="F:helicase activity"/>
    <property type="evidence" value="ECO:0007669"/>
    <property type="project" value="UniProtKB-KW"/>
</dbReference>
<sequence>MTVRPDPFLPGSAPFPLPAPFLEWFARNGWSPRPHQLDLLARAESGASALLIAPTGAGKTLAGFLPSLVDLHRRGRPKPGTRPYGIHTLYISPLKALATDIARNLEKPVAEIGLKVTLETRTGDTSQVRRQRQKLKPPDILLTTPEQLALLIAGKDARGDREDREPVAEEAEQIRIHRCRNQQQQERQTGETGGDLDRPLRDVDVGLGQDAAQRGDGRNQEDQRHRAAGEAELAAGQEHQRHEREHREQQDRIQALVGHPRDREAGHQQRQKHHRDVDAPA</sequence>
<dbReference type="SUPFAM" id="SSF52540">
    <property type="entry name" value="P-loop containing nucleoside triphosphate hydrolases"/>
    <property type="match status" value="1"/>
</dbReference>
<feature type="domain" description="Helicase ATP-binding" evidence="2">
    <location>
        <begin position="40"/>
        <end position="152"/>
    </location>
</feature>
<feature type="compositionally biased region" description="Basic and acidic residues" evidence="1">
    <location>
        <begin position="195"/>
        <end position="204"/>
    </location>
</feature>
<evidence type="ECO:0000259" key="2">
    <source>
        <dbReference type="PROSITE" id="PS51192"/>
    </source>
</evidence>
<evidence type="ECO:0000313" key="4">
    <source>
        <dbReference type="Proteomes" id="UP000000321"/>
    </source>
</evidence>
<dbReference type="InterPro" id="IPR011545">
    <property type="entry name" value="DEAD/DEAH_box_helicase_dom"/>
</dbReference>
<dbReference type="RefSeq" id="WP_009207878.1">
    <property type="nucleotide sequence ID" value="NZ_AAPJ01000026.1"/>
</dbReference>
<proteinExistence type="predicted"/>
<feature type="compositionally biased region" description="Basic and acidic residues" evidence="1">
    <location>
        <begin position="238"/>
        <end position="251"/>
    </location>
</feature>
<dbReference type="GO" id="GO:0003677">
    <property type="term" value="F:DNA binding"/>
    <property type="evidence" value="ECO:0007669"/>
    <property type="project" value="TreeGrafter"/>
</dbReference>
<accession>Q1YDD9</accession>
<keyword evidence="4" id="KW-1185">Reference proteome</keyword>
<protein>
    <submittedName>
        <fullName evidence="3">ATP-dependent RNA helicase, DEAD/DEAH box family</fullName>
    </submittedName>
</protein>
<dbReference type="InterPro" id="IPR027417">
    <property type="entry name" value="P-loop_NTPase"/>
</dbReference>